<gene>
    <name evidence="1" type="ORF">PanWU01x14_225530</name>
</gene>
<proteinExistence type="predicted"/>
<comment type="caution">
    <text evidence="1">The sequence shown here is derived from an EMBL/GenBank/DDBJ whole genome shotgun (WGS) entry which is preliminary data.</text>
</comment>
<dbReference type="Proteomes" id="UP000237105">
    <property type="component" value="Unassembled WGS sequence"/>
</dbReference>
<reference evidence="2" key="1">
    <citation type="submission" date="2016-06" db="EMBL/GenBank/DDBJ databases">
        <title>Parallel loss of symbiosis genes in relatives of nitrogen-fixing non-legume Parasponia.</title>
        <authorList>
            <person name="Van Velzen R."/>
            <person name="Holmer R."/>
            <person name="Bu F."/>
            <person name="Rutten L."/>
            <person name="Van Zeijl A."/>
            <person name="Liu W."/>
            <person name="Santuari L."/>
            <person name="Cao Q."/>
            <person name="Sharma T."/>
            <person name="Shen D."/>
            <person name="Roswanjaya Y."/>
            <person name="Wardhani T."/>
            <person name="Kalhor M.S."/>
            <person name="Jansen J."/>
            <person name="Van den Hoogen J."/>
            <person name="Gungor B."/>
            <person name="Hartog M."/>
            <person name="Hontelez J."/>
            <person name="Verver J."/>
            <person name="Yang W.-C."/>
            <person name="Schijlen E."/>
            <person name="Repin R."/>
            <person name="Schilthuizen M."/>
            <person name="Schranz E."/>
            <person name="Heidstra R."/>
            <person name="Miyata K."/>
            <person name="Fedorova E."/>
            <person name="Kohlen W."/>
            <person name="Bisseling T."/>
            <person name="Smit S."/>
            <person name="Geurts R."/>
        </authorList>
    </citation>
    <scope>NUCLEOTIDE SEQUENCE [LARGE SCALE GENOMIC DNA]</scope>
    <source>
        <strain evidence="2">cv. WU1-14</strain>
    </source>
</reference>
<keyword evidence="2" id="KW-1185">Reference proteome</keyword>
<dbReference type="AlphaFoldDB" id="A0A2P5BMT9"/>
<evidence type="ECO:0000313" key="2">
    <source>
        <dbReference type="Proteomes" id="UP000237105"/>
    </source>
</evidence>
<name>A0A2P5BMT9_PARAD</name>
<accession>A0A2P5BMT9</accession>
<sequence>MEEILIFSRAVKRRPSPNGKKLPAIHREVARNILSKSRNNHPYSSLKTPPIPNEFTPLCTIVSELNFMYLEGGGFQQGGETKVSRLRREDNLLRFGESRYSLIKEFAKFDQKVRGTDYASMG</sequence>
<organism evidence="1 2">
    <name type="scientific">Parasponia andersonii</name>
    <name type="common">Sponia andersonii</name>
    <dbReference type="NCBI Taxonomy" id="3476"/>
    <lineage>
        <taxon>Eukaryota</taxon>
        <taxon>Viridiplantae</taxon>
        <taxon>Streptophyta</taxon>
        <taxon>Embryophyta</taxon>
        <taxon>Tracheophyta</taxon>
        <taxon>Spermatophyta</taxon>
        <taxon>Magnoliopsida</taxon>
        <taxon>eudicotyledons</taxon>
        <taxon>Gunneridae</taxon>
        <taxon>Pentapetalae</taxon>
        <taxon>rosids</taxon>
        <taxon>fabids</taxon>
        <taxon>Rosales</taxon>
        <taxon>Cannabaceae</taxon>
        <taxon>Parasponia</taxon>
    </lineage>
</organism>
<dbReference type="EMBL" id="JXTB01000250">
    <property type="protein sequence ID" value="PON50111.1"/>
    <property type="molecule type" value="Genomic_DNA"/>
</dbReference>
<protein>
    <submittedName>
        <fullName evidence="1">Uncharacterized protein</fullName>
    </submittedName>
</protein>
<evidence type="ECO:0000313" key="1">
    <source>
        <dbReference type="EMBL" id="PON50111.1"/>
    </source>
</evidence>